<name>A0A919GC63_9ACTN</name>
<dbReference type="EMBL" id="BNCD01000011">
    <property type="protein sequence ID" value="GHH81255.1"/>
    <property type="molecule type" value="Genomic_DNA"/>
</dbReference>
<keyword evidence="3" id="KW-1185">Reference proteome</keyword>
<comment type="caution">
    <text evidence="2">The sequence shown here is derived from an EMBL/GenBank/DDBJ whole genome shotgun (WGS) entry which is preliminary data.</text>
</comment>
<evidence type="ECO:0000256" key="1">
    <source>
        <dbReference type="SAM" id="MobiDB-lite"/>
    </source>
</evidence>
<protein>
    <submittedName>
        <fullName evidence="2">Uncharacterized protein</fullName>
    </submittedName>
</protein>
<organism evidence="2 3">
    <name type="scientific">Streptomyces sulfonofaciens</name>
    <dbReference type="NCBI Taxonomy" id="68272"/>
    <lineage>
        <taxon>Bacteria</taxon>
        <taxon>Bacillati</taxon>
        <taxon>Actinomycetota</taxon>
        <taxon>Actinomycetes</taxon>
        <taxon>Kitasatosporales</taxon>
        <taxon>Streptomycetaceae</taxon>
        <taxon>Streptomyces</taxon>
    </lineage>
</organism>
<accession>A0A919GC63</accession>
<evidence type="ECO:0000313" key="3">
    <source>
        <dbReference type="Proteomes" id="UP000603708"/>
    </source>
</evidence>
<proteinExistence type="predicted"/>
<feature type="region of interest" description="Disordered" evidence="1">
    <location>
        <begin position="1"/>
        <end position="95"/>
    </location>
</feature>
<sequence>MVACRRGEGEARREPGPYGVLPEPGAPGAKLVPRTEGAAPPGASSPPDAAAAAQTARIPGGLVPRFPASRFPLPVPRSPFPRPPTSRPSDPGTAAAHILRDTPAAVLDCSPTPMAASAGGK</sequence>
<reference evidence="2" key="1">
    <citation type="journal article" date="2014" name="Int. J. Syst. Evol. Microbiol.">
        <title>Complete genome sequence of Corynebacterium casei LMG S-19264T (=DSM 44701T), isolated from a smear-ripened cheese.</title>
        <authorList>
            <consortium name="US DOE Joint Genome Institute (JGI-PGF)"/>
            <person name="Walter F."/>
            <person name="Albersmeier A."/>
            <person name="Kalinowski J."/>
            <person name="Ruckert C."/>
        </authorList>
    </citation>
    <scope>NUCLEOTIDE SEQUENCE</scope>
    <source>
        <strain evidence="2">JCM 5069</strain>
    </source>
</reference>
<feature type="compositionally biased region" description="Low complexity" evidence="1">
    <location>
        <begin position="37"/>
        <end position="53"/>
    </location>
</feature>
<reference evidence="2" key="2">
    <citation type="submission" date="2020-09" db="EMBL/GenBank/DDBJ databases">
        <authorList>
            <person name="Sun Q."/>
            <person name="Ohkuma M."/>
        </authorList>
    </citation>
    <scope>NUCLEOTIDE SEQUENCE</scope>
    <source>
        <strain evidence="2">JCM 5069</strain>
    </source>
</reference>
<dbReference type="AlphaFoldDB" id="A0A919GC63"/>
<gene>
    <name evidence="2" type="ORF">GCM10018793_38150</name>
</gene>
<feature type="compositionally biased region" description="Pro residues" evidence="1">
    <location>
        <begin position="73"/>
        <end position="86"/>
    </location>
</feature>
<evidence type="ECO:0000313" key="2">
    <source>
        <dbReference type="EMBL" id="GHH81255.1"/>
    </source>
</evidence>
<dbReference type="Proteomes" id="UP000603708">
    <property type="component" value="Unassembled WGS sequence"/>
</dbReference>
<feature type="compositionally biased region" description="Basic and acidic residues" evidence="1">
    <location>
        <begin position="1"/>
        <end position="15"/>
    </location>
</feature>